<accession>A0A397VCU2</accession>
<organism evidence="1 2">
    <name type="scientific">Gigaspora rosea</name>
    <dbReference type="NCBI Taxonomy" id="44941"/>
    <lineage>
        <taxon>Eukaryota</taxon>
        <taxon>Fungi</taxon>
        <taxon>Fungi incertae sedis</taxon>
        <taxon>Mucoromycota</taxon>
        <taxon>Glomeromycotina</taxon>
        <taxon>Glomeromycetes</taxon>
        <taxon>Diversisporales</taxon>
        <taxon>Gigasporaceae</taxon>
        <taxon>Gigaspora</taxon>
    </lineage>
</organism>
<sequence>MPSKIFMGDMPELMEIILNNLNTEIYSLHSCALVNRHWCKMSIPILWQNPFSFSRNPLFISKYFSSLDAYEKSILKGYGINAEFPKTLFNYAKFLKVLDTISLEIKVREWISLGPYKSNSNKYSYHWYISDVYQHPYMYNIINLLFKLFVESGATLHKLDFYFSNYEINSEIFYSLEQNELFFSRLQHLSLSGVPCFNFENAVKLSRFLANNATKISALKLGQFYFDYDPQLFNALICIIKSQVQLRQFTLISGERFHGIISALECQKNSLQEVTLEYYVYNAEFMVLTNCQNLKTLRMKYCEYVNLLGILNDKVNSLEFVDYPIDGSNIFLNLENLVLNLEKSGPLSRRLESDEILEESLLLKTLLSFCPSITYLSISFIALSTQLLEIISNLQKLQFLTLSSLWYTNDMREEDLQIRFMIQFAESLPLKLQYLELTDSWLNSYVDILLNNCDAPLKRLLIHHLDNEKISKALIEFCIRNRSLNYVGLTSYYSLDNNIKKKVENYVTLVPYERIVFNC</sequence>
<evidence type="ECO:0008006" key="3">
    <source>
        <dbReference type="Google" id="ProtNLM"/>
    </source>
</evidence>
<comment type="caution">
    <text evidence="1">The sequence shown here is derived from an EMBL/GenBank/DDBJ whole genome shotgun (WGS) entry which is preliminary data.</text>
</comment>
<dbReference type="AlphaFoldDB" id="A0A397VCU2"/>
<dbReference type="SUPFAM" id="SSF52047">
    <property type="entry name" value="RNI-like"/>
    <property type="match status" value="1"/>
</dbReference>
<name>A0A397VCU2_9GLOM</name>
<dbReference type="EMBL" id="QKWP01000580">
    <property type="protein sequence ID" value="RIB17823.1"/>
    <property type="molecule type" value="Genomic_DNA"/>
</dbReference>
<dbReference type="InterPro" id="IPR032675">
    <property type="entry name" value="LRR_dom_sf"/>
</dbReference>
<evidence type="ECO:0000313" key="1">
    <source>
        <dbReference type="EMBL" id="RIB17823.1"/>
    </source>
</evidence>
<dbReference type="OrthoDB" id="10292717at2759"/>
<keyword evidence="2" id="KW-1185">Reference proteome</keyword>
<dbReference type="Proteomes" id="UP000266673">
    <property type="component" value="Unassembled WGS sequence"/>
</dbReference>
<protein>
    <recommendedName>
        <fullName evidence="3">F-box domain-containing protein</fullName>
    </recommendedName>
</protein>
<evidence type="ECO:0000313" key="2">
    <source>
        <dbReference type="Proteomes" id="UP000266673"/>
    </source>
</evidence>
<dbReference type="Gene3D" id="3.80.10.10">
    <property type="entry name" value="Ribonuclease Inhibitor"/>
    <property type="match status" value="2"/>
</dbReference>
<reference evidence="1 2" key="1">
    <citation type="submission" date="2018-06" db="EMBL/GenBank/DDBJ databases">
        <title>Comparative genomics reveals the genomic features of Rhizophagus irregularis, R. cerebriforme, R. diaphanum and Gigaspora rosea, and their symbiotic lifestyle signature.</title>
        <authorList>
            <person name="Morin E."/>
            <person name="San Clemente H."/>
            <person name="Chen E.C.H."/>
            <person name="De La Providencia I."/>
            <person name="Hainaut M."/>
            <person name="Kuo A."/>
            <person name="Kohler A."/>
            <person name="Murat C."/>
            <person name="Tang N."/>
            <person name="Roy S."/>
            <person name="Loubradou J."/>
            <person name="Henrissat B."/>
            <person name="Grigoriev I.V."/>
            <person name="Corradi N."/>
            <person name="Roux C."/>
            <person name="Martin F.M."/>
        </authorList>
    </citation>
    <scope>NUCLEOTIDE SEQUENCE [LARGE SCALE GENOMIC DNA]</scope>
    <source>
        <strain evidence="1 2">DAOM 194757</strain>
    </source>
</reference>
<proteinExistence type="predicted"/>
<gene>
    <name evidence="1" type="ORF">C2G38_2186292</name>
</gene>